<organism evidence="3">
    <name type="scientific">Ralstonia solanacearum</name>
    <name type="common">Pseudomonas solanacearum</name>
    <dbReference type="NCBI Taxonomy" id="305"/>
    <lineage>
        <taxon>Bacteria</taxon>
        <taxon>Pseudomonadati</taxon>
        <taxon>Pseudomonadota</taxon>
        <taxon>Betaproteobacteria</taxon>
        <taxon>Burkholderiales</taxon>
        <taxon>Burkholderiaceae</taxon>
        <taxon>Ralstonia</taxon>
        <taxon>Ralstonia solanacearum species complex</taxon>
    </lineage>
</organism>
<evidence type="ECO:0000313" key="2">
    <source>
        <dbReference type="EMBL" id="CUV28415.1"/>
    </source>
</evidence>
<gene>
    <name evidence="4" type="ORF">RD1301_v1_1820016</name>
    <name evidence="2" type="ORF">RUN1985_v1_210041</name>
    <name evidence="3" type="ORF">TD1301_v1_1880027</name>
</gene>
<dbReference type="EMBL" id="LN899822">
    <property type="protein sequence ID" value="CUV61827.1"/>
    <property type="molecule type" value="Genomic_DNA"/>
</dbReference>
<dbReference type="AlphaFoldDB" id="A0A0S4VNZ7"/>
<dbReference type="EMBL" id="LN899824">
    <property type="protein sequence ID" value="CUV28415.1"/>
    <property type="molecule type" value="Genomic_DNA"/>
</dbReference>
<sequence>MFRRKCQTALAYRLTLPALARYGVGTLLPISMRTAPLASSIRCVPAPLPVASTRVCAKQASKQPLV</sequence>
<dbReference type="EMBL" id="LN899825">
    <property type="protein sequence ID" value="CUV36112.1"/>
    <property type="molecule type" value="Genomic_DNA"/>
</dbReference>
<reference evidence="3" key="1">
    <citation type="submission" date="2015-10" db="EMBL/GenBank/DDBJ databases">
        <authorList>
            <person name="Gilbert D.G."/>
        </authorList>
    </citation>
    <scope>NUCLEOTIDE SEQUENCE</scope>
    <source>
        <strain evidence="3">Phyl III-seqv23</strain>
    </source>
</reference>
<protein>
    <submittedName>
        <fullName evidence="3">Uncharacterized protein</fullName>
    </submittedName>
</protein>
<evidence type="ECO:0000313" key="3">
    <source>
        <dbReference type="EMBL" id="CUV36112.1"/>
    </source>
</evidence>
<feature type="chain" id="PRO_5013467353" evidence="1">
    <location>
        <begin position="21"/>
        <end position="66"/>
    </location>
</feature>
<evidence type="ECO:0000256" key="1">
    <source>
        <dbReference type="SAM" id="SignalP"/>
    </source>
</evidence>
<proteinExistence type="predicted"/>
<keyword evidence="1" id="KW-0732">Signal</keyword>
<accession>A0A0S4VNZ7</accession>
<evidence type="ECO:0000313" key="4">
    <source>
        <dbReference type="EMBL" id="CUV61827.1"/>
    </source>
</evidence>
<name>A0A0S4VNZ7_RALSL</name>
<feature type="signal peptide" evidence="1">
    <location>
        <begin position="1"/>
        <end position="20"/>
    </location>
</feature>